<dbReference type="PIRSF" id="PIRSF000709">
    <property type="entry name" value="6PFK_2-Ptase"/>
    <property type="match status" value="1"/>
</dbReference>
<dbReference type="EMBL" id="NVVJ01000009">
    <property type="protein sequence ID" value="PCJ26845.1"/>
    <property type="molecule type" value="Genomic_DNA"/>
</dbReference>
<dbReference type="InterPro" id="IPR029033">
    <property type="entry name" value="His_PPase_superfam"/>
</dbReference>
<dbReference type="GO" id="GO:0016791">
    <property type="term" value="F:phosphatase activity"/>
    <property type="evidence" value="ECO:0007669"/>
    <property type="project" value="TreeGrafter"/>
</dbReference>
<dbReference type="PANTHER" id="PTHR48100">
    <property type="entry name" value="BROAD-SPECIFICITY PHOSPHATASE YOR283W-RELATED"/>
    <property type="match status" value="1"/>
</dbReference>
<dbReference type="Proteomes" id="UP000218327">
    <property type="component" value="Unassembled WGS sequence"/>
</dbReference>
<organism evidence="2 3">
    <name type="scientific">SAR86 cluster bacterium</name>
    <dbReference type="NCBI Taxonomy" id="2030880"/>
    <lineage>
        <taxon>Bacteria</taxon>
        <taxon>Pseudomonadati</taxon>
        <taxon>Pseudomonadota</taxon>
        <taxon>Gammaproteobacteria</taxon>
        <taxon>SAR86 cluster</taxon>
    </lineage>
</organism>
<dbReference type="CDD" id="cd07067">
    <property type="entry name" value="HP_PGM_like"/>
    <property type="match status" value="1"/>
</dbReference>
<sequence>MVSSKKRIIVDLLRHGEPEGGEVLRGRVDHQLTELGWEQMQKSAGLDNKNVPSSASPKWSHIISSPLKRCREFAEQLSQQNNLPLSVMDQWQEIDYGDWDGMPLKDWKQQAAEQFREFRKDLSKLAPPNGENYLTFKDRVLGAWKEIGELEDGSHVLVVTHGGVLRVVLPTVLGMALNKSYPLHIPFACFSRVRLEFTEDRVSYSLLFHNTAEHSSN</sequence>
<evidence type="ECO:0000313" key="2">
    <source>
        <dbReference type="EMBL" id="PCJ26845.1"/>
    </source>
</evidence>
<protein>
    <submittedName>
        <fullName evidence="2">Histidine phosphatase family protein</fullName>
    </submittedName>
</protein>
<dbReference type="GO" id="GO:0005737">
    <property type="term" value="C:cytoplasm"/>
    <property type="evidence" value="ECO:0007669"/>
    <property type="project" value="TreeGrafter"/>
</dbReference>
<dbReference type="Gene3D" id="3.40.50.1240">
    <property type="entry name" value="Phosphoglycerate mutase-like"/>
    <property type="match status" value="1"/>
</dbReference>
<dbReference type="Pfam" id="PF00300">
    <property type="entry name" value="His_Phos_1"/>
    <property type="match status" value="1"/>
</dbReference>
<feature type="site" description="Transition state stabilizer" evidence="1">
    <location>
        <position position="161"/>
    </location>
</feature>
<evidence type="ECO:0000313" key="3">
    <source>
        <dbReference type="Proteomes" id="UP000218327"/>
    </source>
</evidence>
<name>A0A2A5B5V0_9GAMM</name>
<proteinExistence type="predicted"/>
<accession>A0A2A5B5V0</accession>
<dbReference type="InterPro" id="IPR013078">
    <property type="entry name" value="His_Pase_superF_clade-1"/>
</dbReference>
<dbReference type="SMART" id="SM00855">
    <property type="entry name" value="PGAM"/>
    <property type="match status" value="1"/>
</dbReference>
<dbReference type="SUPFAM" id="SSF53254">
    <property type="entry name" value="Phosphoglycerate mutase-like"/>
    <property type="match status" value="1"/>
</dbReference>
<reference evidence="3" key="1">
    <citation type="submission" date="2017-08" db="EMBL/GenBank/DDBJ databases">
        <title>A dynamic microbial community with high functional redundancy inhabits the cold, oxic subseafloor aquifer.</title>
        <authorList>
            <person name="Tully B.J."/>
            <person name="Wheat C.G."/>
            <person name="Glazer B.T."/>
            <person name="Huber J.A."/>
        </authorList>
    </citation>
    <scope>NUCLEOTIDE SEQUENCE [LARGE SCALE GENOMIC DNA]</scope>
</reference>
<evidence type="ECO:0000256" key="1">
    <source>
        <dbReference type="PIRSR" id="PIRSR613078-3"/>
    </source>
</evidence>
<gene>
    <name evidence="2" type="ORF">COA96_04245</name>
</gene>
<dbReference type="InterPro" id="IPR050275">
    <property type="entry name" value="PGM_Phosphatase"/>
</dbReference>
<dbReference type="PANTHER" id="PTHR48100:SF1">
    <property type="entry name" value="HISTIDINE PHOSPHATASE FAMILY PROTEIN-RELATED"/>
    <property type="match status" value="1"/>
</dbReference>
<dbReference type="AlphaFoldDB" id="A0A2A5B5V0"/>
<comment type="caution">
    <text evidence="2">The sequence shown here is derived from an EMBL/GenBank/DDBJ whole genome shotgun (WGS) entry which is preliminary data.</text>
</comment>